<dbReference type="GO" id="GO:0003677">
    <property type="term" value="F:DNA binding"/>
    <property type="evidence" value="ECO:0007669"/>
    <property type="project" value="UniProtKB-KW"/>
</dbReference>
<dbReference type="EMBL" id="NBYX01000040">
    <property type="protein sequence ID" value="ORT79616.1"/>
    <property type="molecule type" value="Genomic_DNA"/>
</dbReference>
<feature type="active site" description="O-(5'-phospho-DNA)-serine intermediate" evidence="6 7">
    <location>
        <position position="10"/>
    </location>
</feature>
<dbReference type="Gene3D" id="3.40.50.1390">
    <property type="entry name" value="Resolvase, N-terminal catalytic domain"/>
    <property type="match status" value="1"/>
</dbReference>
<name>A0A1X1P5F6_9BURK</name>
<evidence type="ECO:0000256" key="7">
    <source>
        <dbReference type="PROSITE-ProRule" id="PRU10137"/>
    </source>
</evidence>
<dbReference type="Proteomes" id="UP000494135">
    <property type="component" value="Unassembled WGS sequence"/>
</dbReference>
<accession>A0A1X1P5F6</accession>
<dbReference type="Pfam" id="PF00239">
    <property type="entry name" value="Resolvase"/>
    <property type="match status" value="1"/>
</dbReference>
<sequence length="199" mass="22084">MSKLGYARVSTEEQSLDLQLVALKKAGCRRIFTDHGISGTRHERPGLLELMAVAKSGDTIVVWRLDRLGRSLQHLIQILADLRERGIHFASLNEAIDTGTPTGTFVFHMLAALAEFERSLISERTKAGMAVAKIHGSRLGRPRILDAKQVKIARELEKTYTAKETARLLSVDKRTLERALQNDSENARIDAKSRVNAGS</sequence>
<keyword evidence="4" id="KW-0238">DNA-binding</keyword>
<evidence type="ECO:0000313" key="9">
    <source>
        <dbReference type="EMBL" id="CAB3772224.1"/>
    </source>
</evidence>
<gene>
    <name evidence="9" type="primary">hin</name>
    <name evidence="10" type="ORF">B7G54_36585</name>
    <name evidence="9" type="ORF">LMG29660_07099</name>
</gene>
<feature type="domain" description="Resolvase/invertase-type recombinase catalytic" evidence="8">
    <location>
        <begin position="2"/>
        <end position="136"/>
    </location>
</feature>
<dbReference type="InterPro" id="IPR050639">
    <property type="entry name" value="SSR_resolvase"/>
</dbReference>
<protein>
    <submittedName>
        <fullName evidence="10">DNA resolvase</fullName>
    </submittedName>
    <submittedName>
        <fullName evidence="9">DNA-invertase hin</fullName>
    </submittedName>
</protein>
<dbReference type="GO" id="GO:0015074">
    <property type="term" value="P:DNA integration"/>
    <property type="evidence" value="ECO:0007669"/>
    <property type="project" value="UniProtKB-KW"/>
</dbReference>
<dbReference type="AlphaFoldDB" id="A0A1X1P5F6"/>
<reference evidence="10 11" key="1">
    <citation type="submission" date="2017-04" db="EMBL/GenBank/DDBJ databases">
        <title>Burkholderia puraquae sp. nov., a novel Burkholderia cepacia complex species from hospital setting samples.</title>
        <authorList>
            <person name="Martina P."/>
            <person name="Leguizamon M."/>
            <person name="Prieto C."/>
            <person name="Sousa S."/>
            <person name="Montanaro P."/>
            <person name="Draghi W."/>
            <person name="Staembler M."/>
            <person name="Bettiol M."/>
            <person name="Figoli C."/>
            <person name="Palau J."/>
            <person name="Alvarez F."/>
            <person name="Benetti S."/>
            <person name="Anchat E."/>
            <person name="Vescina C."/>
            <person name="Ferreras J."/>
            <person name="Lasch P."/>
            <person name="Lagares A."/>
            <person name="Zorreguieta A."/>
            <person name="Yantorno O."/>
            <person name="Bosch A."/>
        </authorList>
    </citation>
    <scope>NUCLEOTIDE SEQUENCE [LARGE SCALE GENOMIC DNA]</scope>
    <source>
        <strain evidence="10 11">CAMPA 1040</strain>
    </source>
</reference>
<dbReference type="PROSITE" id="PS00397">
    <property type="entry name" value="RECOMBINASES_1"/>
    <property type="match status" value="1"/>
</dbReference>
<dbReference type="InterPro" id="IPR006119">
    <property type="entry name" value="Resolv_N"/>
</dbReference>
<dbReference type="RefSeq" id="WP_085043539.1">
    <property type="nucleotide sequence ID" value="NZ_CADIKG010000039.1"/>
</dbReference>
<evidence type="ECO:0000313" key="11">
    <source>
        <dbReference type="Proteomes" id="UP000193146"/>
    </source>
</evidence>
<evidence type="ECO:0000256" key="4">
    <source>
        <dbReference type="ARBA" id="ARBA00023125"/>
    </source>
</evidence>
<evidence type="ECO:0000259" key="8">
    <source>
        <dbReference type="PROSITE" id="PS51736"/>
    </source>
</evidence>
<keyword evidence="11" id="KW-1185">Reference proteome</keyword>
<dbReference type="Proteomes" id="UP000193146">
    <property type="component" value="Unassembled WGS sequence"/>
</dbReference>
<evidence type="ECO:0000313" key="10">
    <source>
        <dbReference type="EMBL" id="ORT79616.1"/>
    </source>
</evidence>
<dbReference type="InterPro" id="IPR036162">
    <property type="entry name" value="Resolvase-like_N_sf"/>
</dbReference>
<dbReference type="PROSITE" id="PS51736">
    <property type="entry name" value="RECOMBINASES_3"/>
    <property type="match status" value="1"/>
</dbReference>
<keyword evidence="5" id="KW-0233">DNA recombination</keyword>
<dbReference type="FunFam" id="3.40.50.1390:FF:000001">
    <property type="entry name" value="DNA recombinase"/>
    <property type="match status" value="1"/>
</dbReference>
<evidence type="ECO:0000313" key="12">
    <source>
        <dbReference type="Proteomes" id="UP000494135"/>
    </source>
</evidence>
<evidence type="ECO:0000256" key="1">
    <source>
        <dbReference type="ARBA" id="ARBA00009913"/>
    </source>
</evidence>
<dbReference type="SMART" id="SM00857">
    <property type="entry name" value="Resolvase"/>
    <property type="match status" value="1"/>
</dbReference>
<organism evidence="10 11">
    <name type="scientific">Burkholderia puraquae</name>
    <dbReference type="NCBI Taxonomy" id="1904757"/>
    <lineage>
        <taxon>Bacteria</taxon>
        <taxon>Pseudomonadati</taxon>
        <taxon>Pseudomonadota</taxon>
        <taxon>Betaproteobacteria</taxon>
        <taxon>Burkholderiales</taxon>
        <taxon>Burkholderiaceae</taxon>
        <taxon>Burkholderia</taxon>
        <taxon>Burkholderia cepacia complex</taxon>
    </lineage>
</organism>
<evidence type="ECO:0000256" key="6">
    <source>
        <dbReference type="PIRSR" id="PIRSR606118-50"/>
    </source>
</evidence>
<reference evidence="9 12" key="2">
    <citation type="submission" date="2020-04" db="EMBL/GenBank/DDBJ databases">
        <authorList>
            <person name="De Canck E."/>
        </authorList>
    </citation>
    <scope>NUCLEOTIDE SEQUENCE [LARGE SCALE GENOMIC DNA]</scope>
    <source>
        <strain evidence="9 12">LMG 29660</strain>
    </source>
</reference>
<dbReference type="PANTHER" id="PTHR30461:SF2">
    <property type="entry name" value="SERINE RECOMBINASE PINE-RELATED"/>
    <property type="match status" value="1"/>
</dbReference>
<proteinExistence type="inferred from homology"/>
<dbReference type="OrthoDB" id="8585334at2"/>
<dbReference type="SUPFAM" id="SSF53041">
    <property type="entry name" value="Resolvase-like"/>
    <property type="match status" value="1"/>
</dbReference>
<evidence type="ECO:0000256" key="3">
    <source>
        <dbReference type="ARBA" id="ARBA00023100"/>
    </source>
</evidence>
<keyword evidence="2" id="KW-0229">DNA integration</keyword>
<dbReference type="PANTHER" id="PTHR30461">
    <property type="entry name" value="DNA-INVERTASE FROM LAMBDOID PROPHAGE"/>
    <property type="match status" value="1"/>
</dbReference>
<dbReference type="EMBL" id="CADIKG010000039">
    <property type="protein sequence ID" value="CAB3772224.1"/>
    <property type="molecule type" value="Genomic_DNA"/>
</dbReference>
<dbReference type="CDD" id="cd03768">
    <property type="entry name" value="SR_ResInv"/>
    <property type="match status" value="1"/>
</dbReference>
<evidence type="ECO:0000256" key="2">
    <source>
        <dbReference type="ARBA" id="ARBA00022908"/>
    </source>
</evidence>
<comment type="similarity">
    <text evidence="1">Belongs to the site-specific recombinase resolvase family.</text>
</comment>
<dbReference type="GO" id="GO:0000150">
    <property type="term" value="F:DNA strand exchange activity"/>
    <property type="evidence" value="ECO:0007669"/>
    <property type="project" value="UniProtKB-KW"/>
</dbReference>
<dbReference type="InterPro" id="IPR006118">
    <property type="entry name" value="Recombinase_CS"/>
</dbReference>
<keyword evidence="3" id="KW-0230">DNA invertase</keyword>
<evidence type="ECO:0000256" key="5">
    <source>
        <dbReference type="ARBA" id="ARBA00023172"/>
    </source>
</evidence>
<dbReference type="PROSITE" id="PS00398">
    <property type="entry name" value="RECOMBINASES_2"/>
    <property type="match status" value="1"/>
</dbReference>